<reference evidence="3 4" key="1">
    <citation type="submission" date="2023-08" db="EMBL/GenBank/DDBJ databases">
        <title>Black Yeasts Isolated from many extreme environments.</title>
        <authorList>
            <person name="Coleine C."/>
            <person name="Stajich J.E."/>
            <person name="Selbmann L."/>
        </authorList>
    </citation>
    <scope>NUCLEOTIDE SEQUENCE [LARGE SCALE GENOMIC DNA]</scope>
    <source>
        <strain evidence="3 4">CCFEE 5935</strain>
    </source>
</reference>
<accession>A0AAV9NY75</accession>
<dbReference type="EMBL" id="JAVRRT010000022">
    <property type="protein sequence ID" value="KAK5163884.1"/>
    <property type="molecule type" value="Genomic_DNA"/>
</dbReference>
<dbReference type="Pfam" id="PF06985">
    <property type="entry name" value="HET"/>
    <property type="match status" value="1"/>
</dbReference>
<organism evidence="3 4">
    <name type="scientific">Saxophila tyrrhenica</name>
    <dbReference type="NCBI Taxonomy" id="1690608"/>
    <lineage>
        <taxon>Eukaryota</taxon>
        <taxon>Fungi</taxon>
        <taxon>Dikarya</taxon>
        <taxon>Ascomycota</taxon>
        <taxon>Pezizomycotina</taxon>
        <taxon>Dothideomycetes</taxon>
        <taxon>Dothideomycetidae</taxon>
        <taxon>Mycosphaerellales</taxon>
        <taxon>Extremaceae</taxon>
        <taxon>Saxophila</taxon>
    </lineage>
</organism>
<proteinExistence type="predicted"/>
<sequence length="792" mass="88210">MASLTPEQIRRLLSAGSLTVEHVSMTPETRAFLSQPHRMGHVALEQSTHQSPSAQAPHASSTGPKAPQYVPLQADREIRVLIVKKGTGSQRLRCSLERRPLIGDLPYEALSYTWGAPMRTRYYDKNLAGNRHERSPESYLAALIGGYVWSASNGNARPDTQLEDFDESALAEPQKVMIDGVKCDVTGNLASALLQLRVPSEDRVLWVDAVCINQSDIQEKSEQVSFMDTIYQRCETVRIWLGPAADGSDVAMQLIELLWAWKCECTDGVSMLTDSPTPEMLSTIEDLTILLMRPWFTRRWTVQELAFASKAVVHCGARSVEWQKMAYAISFLRDHRLEINYLRIKNLHMAVSPTLYRRGYLQTLAAETSLFVCEKIIRANPVPGQQVERLADIETLVCGLHALQVSAEYPHDTIYALLSLANDTTNAPDRWYTDYAKPASDLFIEFVEWAIEMSGSLNVICRPWAPSGEGLTLPTWIQRHHPSATRHEGGGDREQGRESLVGLGKKTRFNASKNIPAAAEMVDVEGLGKTLGVYGFKVDEIVEVSPVAHLGLPVAWKDLVLSQKFTLPEHTPAIVPEEGAENGGIKKMWRKFHRKHDRGSRSIATNVEEKDTRQESYANLADILVAGQAGVDRLTRALRGQMCEALFADTSPYRHNEEVIDILEVRGEASPAPLYPPDSETPFPTQYLHEFLRRIESCTRNRALARTSSGKLALVDHLVEPGDHMCILFGCDVPVVLRPRPALDAGVQAAAVSLFDFRGEAYVPGIMEGQAVSAMQEAERHEAPTTTRYLLR</sequence>
<dbReference type="RefSeq" id="XP_064654248.1">
    <property type="nucleotide sequence ID" value="XM_064807501.1"/>
</dbReference>
<evidence type="ECO:0000256" key="1">
    <source>
        <dbReference type="SAM" id="MobiDB-lite"/>
    </source>
</evidence>
<protein>
    <recommendedName>
        <fullName evidence="2">Heterokaryon incompatibility domain-containing protein</fullName>
    </recommendedName>
</protein>
<dbReference type="InterPro" id="IPR010730">
    <property type="entry name" value="HET"/>
</dbReference>
<dbReference type="Proteomes" id="UP001337655">
    <property type="component" value="Unassembled WGS sequence"/>
</dbReference>
<gene>
    <name evidence="3" type="ORF">LTR77_010278</name>
</gene>
<dbReference type="InterPro" id="IPR052895">
    <property type="entry name" value="HetReg/Transcr_Mod"/>
</dbReference>
<feature type="region of interest" description="Disordered" evidence="1">
    <location>
        <begin position="44"/>
        <end position="70"/>
    </location>
</feature>
<dbReference type="PANTHER" id="PTHR24148">
    <property type="entry name" value="ANKYRIN REPEAT DOMAIN-CONTAINING PROTEIN 39 HOMOLOG-RELATED"/>
    <property type="match status" value="1"/>
</dbReference>
<feature type="domain" description="Heterokaryon incompatibility" evidence="2">
    <location>
        <begin position="147"/>
        <end position="304"/>
    </location>
</feature>
<feature type="compositionally biased region" description="Low complexity" evidence="1">
    <location>
        <begin position="49"/>
        <end position="61"/>
    </location>
</feature>
<evidence type="ECO:0000259" key="2">
    <source>
        <dbReference type="Pfam" id="PF06985"/>
    </source>
</evidence>
<keyword evidence="4" id="KW-1185">Reference proteome</keyword>
<dbReference type="GeneID" id="89931607"/>
<name>A0AAV9NY75_9PEZI</name>
<evidence type="ECO:0000313" key="4">
    <source>
        <dbReference type="Proteomes" id="UP001337655"/>
    </source>
</evidence>
<dbReference type="AlphaFoldDB" id="A0AAV9NY75"/>
<dbReference type="PANTHER" id="PTHR24148:SF64">
    <property type="entry name" value="HETEROKARYON INCOMPATIBILITY DOMAIN-CONTAINING PROTEIN"/>
    <property type="match status" value="1"/>
</dbReference>
<comment type="caution">
    <text evidence="3">The sequence shown here is derived from an EMBL/GenBank/DDBJ whole genome shotgun (WGS) entry which is preliminary data.</text>
</comment>
<evidence type="ECO:0000313" key="3">
    <source>
        <dbReference type="EMBL" id="KAK5163884.1"/>
    </source>
</evidence>